<comment type="similarity">
    <text evidence="6">Belongs to the fabD family.</text>
</comment>
<evidence type="ECO:0000256" key="4">
    <source>
        <dbReference type="ARBA" id="ARBA00023315"/>
    </source>
</evidence>
<dbReference type="InterPro" id="IPR001227">
    <property type="entry name" value="Ac_transferase_dom_sf"/>
</dbReference>
<dbReference type="RefSeq" id="WP_153713344.1">
    <property type="nucleotide sequence ID" value="NZ_CP045871.1"/>
</dbReference>
<accession>A0A5Q2QDB1</accession>
<dbReference type="GO" id="GO:0004314">
    <property type="term" value="F:[acyl-carrier-protein] S-malonyltransferase activity"/>
    <property type="evidence" value="ECO:0007669"/>
    <property type="project" value="UniProtKB-EC"/>
</dbReference>
<dbReference type="Proteomes" id="UP000388235">
    <property type="component" value="Chromosome"/>
</dbReference>
<dbReference type="InterPro" id="IPR016036">
    <property type="entry name" value="Malonyl_transacylase_ACP-bd"/>
</dbReference>
<protein>
    <recommendedName>
        <fullName evidence="2 6">Malonyl CoA-acyl carrier protein transacylase</fullName>
        <ecNumber evidence="1 6">2.3.1.39</ecNumber>
    </recommendedName>
</protein>
<feature type="domain" description="Malonyl-CoA:ACP transacylase (MAT)" evidence="8">
    <location>
        <begin position="7"/>
        <end position="307"/>
    </location>
</feature>
<proteinExistence type="inferred from homology"/>
<feature type="active site" evidence="7">
    <location>
        <position position="201"/>
    </location>
</feature>
<evidence type="ECO:0000256" key="3">
    <source>
        <dbReference type="ARBA" id="ARBA00022679"/>
    </source>
</evidence>
<evidence type="ECO:0000256" key="2">
    <source>
        <dbReference type="ARBA" id="ARBA00018953"/>
    </source>
</evidence>
<dbReference type="GO" id="GO:0006633">
    <property type="term" value="P:fatty acid biosynthetic process"/>
    <property type="evidence" value="ECO:0007669"/>
    <property type="project" value="TreeGrafter"/>
</dbReference>
<evidence type="ECO:0000256" key="5">
    <source>
        <dbReference type="ARBA" id="ARBA00048462"/>
    </source>
</evidence>
<dbReference type="InterPro" id="IPR016035">
    <property type="entry name" value="Acyl_Trfase/lysoPLipase"/>
</dbReference>
<gene>
    <name evidence="9" type="primary">fabD</name>
    <name evidence="9" type="ORF">GH975_04320</name>
</gene>
<comment type="catalytic activity">
    <reaction evidence="5 6">
        <text>holo-[ACP] + malonyl-CoA = malonyl-[ACP] + CoA</text>
        <dbReference type="Rhea" id="RHEA:41792"/>
        <dbReference type="Rhea" id="RHEA-COMP:9623"/>
        <dbReference type="Rhea" id="RHEA-COMP:9685"/>
        <dbReference type="ChEBI" id="CHEBI:57287"/>
        <dbReference type="ChEBI" id="CHEBI:57384"/>
        <dbReference type="ChEBI" id="CHEBI:64479"/>
        <dbReference type="ChEBI" id="CHEBI:78449"/>
        <dbReference type="EC" id="2.3.1.39"/>
    </reaction>
</comment>
<sequence>MSKLAFLFPGQGSQKPGMLLDIAGQHDLVQRTFVEASDALSDDLWAMLSHGDAEQMSLTANTQPLLLTAGVALWRIWQAEGGAAPAILAGHSLGEYTALAASGALAFEDAVRAVRFRGQAMQRAVPAGTGAMAAVIGLDDDAVIEVCIQAGAGDVLEAVNFNAPGQVVIAGHAGAVERALPLLKAAGAKRALALPVSAPFHCALMRPAADELAGFLGDITFSEPAMPIVQNVSVEPETDPVRIKAQVLAQTYSPVRWTQTVQFLVGQGVSSAIECGPGAVLAGLGKRIDKSISVQSIGDLAGLTQGLEA</sequence>
<dbReference type="Gene3D" id="3.40.366.10">
    <property type="entry name" value="Malonyl-Coenzyme A Acyl Carrier Protein, domain 2"/>
    <property type="match status" value="1"/>
</dbReference>
<dbReference type="PIRSF" id="PIRSF000446">
    <property type="entry name" value="Mct"/>
    <property type="match status" value="1"/>
</dbReference>
<keyword evidence="3 6" id="KW-0808">Transferase</keyword>
<dbReference type="SUPFAM" id="SSF55048">
    <property type="entry name" value="Probable ACP-binding domain of malonyl-CoA ACP transacylase"/>
    <property type="match status" value="1"/>
</dbReference>
<dbReference type="InterPro" id="IPR014043">
    <property type="entry name" value="Acyl_transferase_dom"/>
</dbReference>
<evidence type="ECO:0000256" key="1">
    <source>
        <dbReference type="ARBA" id="ARBA00013258"/>
    </source>
</evidence>
<dbReference type="NCBIfam" id="TIGR00128">
    <property type="entry name" value="fabD"/>
    <property type="match status" value="1"/>
</dbReference>
<dbReference type="InterPro" id="IPR024925">
    <property type="entry name" value="Malonyl_CoA-ACP_transAc"/>
</dbReference>
<evidence type="ECO:0000313" key="10">
    <source>
        <dbReference type="Proteomes" id="UP000388235"/>
    </source>
</evidence>
<keyword evidence="10" id="KW-1185">Reference proteome</keyword>
<reference evidence="9 10" key="1">
    <citation type="submission" date="2019-11" db="EMBL/GenBank/DDBJ databases">
        <authorList>
            <person name="Khan S.A."/>
            <person name="Jeon C.O."/>
            <person name="Chun B.H."/>
        </authorList>
    </citation>
    <scope>NUCLEOTIDE SEQUENCE [LARGE SCALE GENOMIC DNA]</scope>
    <source>
        <strain evidence="9 10">IMCC 1097</strain>
    </source>
</reference>
<dbReference type="FunFam" id="3.30.70.250:FF:000001">
    <property type="entry name" value="Malonyl CoA-acyl carrier protein transacylase"/>
    <property type="match status" value="1"/>
</dbReference>
<evidence type="ECO:0000259" key="8">
    <source>
        <dbReference type="SMART" id="SM00827"/>
    </source>
</evidence>
<dbReference type="SUPFAM" id="SSF52151">
    <property type="entry name" value="FabD/lysophospholipase-like"/>
    <property type="match status" value="1"/>
</dbReference>
<dbReference type="InterPro" id="IPR050858">
    <property type="entry name" value="Mal-CoA-ACP_Trans/PKS_FabD"/>
</dbReference>
<dbReference type="Gene3D" id="3.30.70.250">
    <property type="entry name" value="Malonyl-CoA ACP transacylase, ACP-binding"/>
    <property type="match status" value="1"/>
</dbReference>
<dbReference type="GO" id="GO:0005829">
    <property type="term" value="C:cytosol"/>
    <property type="evidence" value="ECO:0007669"/>
    <property type="project" value="TreeGrafter"/>
</dbReference>
<dbReference type="Pfam" id="PF00698">
    <property type="entry name" value="Acyl_transf_1"/>
    <property type="match status" value="1"/>
</dbReference>
<dbReference type="EMBL" id="CP045871">
    <property type="protein sequence ID" value="QGG79840.1"/>
    <property type="molecule type" value="Genomic_DNA"/>
</dbReference>
<evidence type="ECO:0000313" key="9">
    <source>
        <dbReference type="EMBL" id="QGG79840.1"/>
    </source>
</evidence>
<dbReference type="EC" id="2.3.1.39" evidence="1 6"/>
<dbReference type="SMART" id="SM00827">
    <property type="entry name" value="PKS_AT"/>
    <property type="match status" value="1"/>
</dbReference>
<evidence type="ECO:0000256" key="6">
    <source>
        <dbReference type="PIRNR" id="PIRNR000446"/>
    </source>
</evidence>
<dbReference type="OrthoDB" id="9808564at2"/>
<evidence type="ECO:0000256" key="7">
    <source>
        <dbReference type="PIRSR" id="PIRSR000446-1"/>
    </source>
</evidence>
<dbReference type="PANTHER" id="PTHR42681:SF1">
    <property type="entry name" value="MALONYL-COA-ACYL CARRIER PROTEIN TRANSACYLASE, MITOCHONDRIAL"/>
    <property type="match status" value="1"/>
</dbReference>
<dbReference type="AlphaFoldDB" id="A0A5Q2QDB1"/>
<keyword evidence="4 6" id="KW-0012">Acyltransferase</keyword>
<dbReference type="KEGG" id="llp:GH975_04320"/>
<organism evidence="9 10">
    <name type="scientific">Litorivicinus lipolyticus</name>
    <dbReference type="NCBI Taxonomy" id="418701"/>
    <lineage>
        <taxon>Bacteria</taxon>
        <taxon>Pseudomonadati</taxon>
        <taxon>Pseudomonadota</taxon>
        <taxon>Gammaproteobacteria</taxon>
        <taxon>Oceanospirillales</taxon>
        <taxon>Litorivicinaceae</taxon>
        <taxon>Litorivicinus</taxon>
    </lineage>
</organism>
<dbReference type="InterPro" id="IPR004410">
    <property type="entry name" value="Malonyl_CoA-ACP_transAc_FabD"/>
</dbReference>
<name>A0A5Q2QDB1_9GAMM</name>
<dbReference type="PANTHER" id="PTHR42681">
    <property type="entry name" value="MALONYL-COA-ACYL CARRIER PROTEIN TRANSACYLASE, MITOCHONDRIAL"/>
    <property type="match status" value="1"/>
</dbReference>
<feature type="active site" evidence="7">
    <location>
        <position position="92"/>
    </location>
</feature>